<feature type="signal peptide" evidence="1">
    <location>
        <begin position="1"/>
        <end position="21"/>
    </location>
</feature>
<evidence type="ECO:0008006" key="4">
    <source>
        <dbReference type="Google" id="ProtNLM"/>
    </source>
</evidence>
<sequence length="154" mass="16179">MRAIALAAAWLAVAAPAVAHAEPVAPQPGARCPAVLVDALTRASDQSTVLRCGDTGWQVVDDPHPHSDRWFSYGPALVLHGEAQRNREADSGDWLATPQDSASRCTAVQTAIADTGSLGPPQTSAGEPGAPFAVEFLPLLFTVDLSGDCLWVRR</sequence>
<dbReference type="Proteomes" id="UP001206639">
    <property type="component" value="Unassembled WGS sequence"/>
</dbReference>
<reference evidence="3" key="1">
    <citation type="submission" date="2023-07" db="EMBL/GenBank/DDBJ databases">
        <authorList>
            <person name="Deng Y."/>
            <person name="Zhang Y.-Q."/>
        </authorList>
    </citation>
    <scope>NUCLEOTIDE SEQUENCE [LARGE SCALE GENOMIC DNA]</scope>
    <source>
        <strain evidence="3">CPCC 205710</strain>
    </source>
</reference>
<evidence type="ECO:0000256" key="1">
    <source>
        <dbReference type="SAM" id="SignalP"/>
    </source>
</evidence>
<gene>
    <name evidence="2" type="ORF">N4S67_10005</name>
</gene>
<accession>A0ABT2M921</accession>
<feature type="chain" id="PRO_5045406233" description="Secreted protein" evidence="1">
    <location>
        <begin position="22"/>
        <end position="154"/>
    </location>
</feature>
<evidence type="ECO:0000313" key="3">
    <source>
        <dbReference type="Proteomes" id="UP001206639"/>
    </source>
</evidence>
<comment type="caution">
    <text evidence="2">The sequence shown here is derived from an EMBL/GenBank/DDBJ whole genome shotgun (WGS) entry which is preliminary data.</text>
</comment>
<name>A0ABT2M921_9MYCO</name>
<keyword evidence="1" id="KW-0732">Signal</keyword>
<protein>
    <recommendedName>
        <fullName evidence="4">Secreted protein</fullName>
    </recommendedName>
</protein>
<dbReference type="RefSeq" id="WP_260992789.1">
    <property type="nucleotide sequence ID" value="NZ_JAODWD010000002.1"/>
</dbReference>
<dbReference type="EMBL" id="JAODWD010000002">
    <property type="protein sequence ID" value="MCT7658754.1"/>
    <property type="molecule type" value="Genomic_DNA"/>
</dbReference>
<organism evidence="2 3">
    <name type="scientific">Mycobacterium deserti</name>
    <dbReference type="NCBI Taxonomy" id="2978347"/>
    <lineage>
        <taxon>Bacteria</taxon>
        <taxon>Bacillati</taxon>
        <taxon>Actinomycetota</taxon>
        <taxon>Actinomycetes</taxon>
        <taxon>Mycobacteriales</taxon>
        <taxon>Mycobacteriaceae</taxon>
        <taxon>Mycobacterium</taxon>
    </lineage>
</organism>
<keyword evidence="3" id="KW-1185">Reference proteome</keyword>
<evidence type="ECO:0000313" key="2">
    <source>
        <dbReference type="EMBL" id="MCT7658754.1"/>
    </source>
</evidence>
<proteinExistence type="predicted"/>